<organism evidence="2 3">
    <name type="scientific">Linnemannia schmuckeri</name>
    <dbReference type="NCBI Taxonomy" id="64567"/>
    <lineage>
        <taxon>Eukaryota</taxon>
        <taxon>Fungi</taxon>
        <taxon>Fungi incertae sedis</taxon>
        <taxon>Mucoromycota</taxon>
        <taxon>Mortierellomycotina</taxon>
        <taxon>Mortierellomycetes</taxon>
        <taxon>Mortierellales</taxon>
        <taxon>Mortierellaceae</taxon>
        <taxon>Linnemannia</taxon>
    </lineage>
</organism>
<feature type="non-terminal residue" evidence="2">
    <location>
        <position position="287"/>
    </location>
</feature>
<feature type="compositionally biased region" description="Polar residues" evidence="1">
    <location>
        <begin position="121"/>
        <end position="138"/>
    </location>
</feature>
<gene>
    <name evidence="2" type="ORF">BG015_004504</name>
</gene>
<dbReference type="EMBL" id="JAAAUQ010002113">
    <property type="protein sequence ID" value="KAF9127674.1"/>
    <property type="molecule type" value="Genomic_DNA"/>
</dbReference>
<protein>
    <recommendedName>
        <fullName evidence="4">C2H2-type domain-containing protein</fullName>
    </recommendedName>
</protein>
<dbReference type="AlphaFoldDB" id="A0A9P5RBK9"/>
<feature type="compositionally biased region" description="Acidic residues" evidence="1">
    <location>
        <begin position="77"/>
        <end position="90"/>
    </location>
</feature>
<feature type="compositionally biased region" description="Basic and acidic residues" evidence="1">
    <location>
        <begin position="139"/>
        <end position="151"/>
    </location>
</feature>
<evidence type="ECO:0000256" key="1">
    <source>
        <dbReference type="SAM" id="MobiDB-lite"/>
    </source>
</evidence>
<feature type="compositionally biased region" description="Low complexity" evidence="1">
    <location>
        <begin position="185"/>
        <end position="200"/>
    </location>
</feature>
<evidence type="ECO:0008006" key="4">
    <source>
        <dbReference type="Google" id="ProtNLM"/>
    </source>
</evidence>
<sequence length="287" mass="30830">MLTLCGFGPAGICTFGSHLGTNPEAEPISPLMDPDSLHQCSLLAPLPRKLCHSLTQSFVNPTELTNGVASVSNPDAADADATDSDDDDDATNIIDYKNSSKFTDTDGDDDSSDVSMDTPDGSDSSSKSMDINNSNEFSSESKDTDSDDHPSSEPINSDTEEEDHNHPLPNVIGASGQEPTEPNASGTGNNNGKSSSTSTSNCQNYALLVLSTSRTRITNTKPAETIKLKPGRKTVTKCPAIFTCLVHDCPEESYTMRYNLESHMSSRHGDYAYQCDFCIKVYAQYGD</sequence>
<reference evidence="2" key="1">
    <citation type="journal article" date="2020" name="Fungal Divers.">
        <title>Resolving the Mortierellaceae phylogeny through synthesis of multi-gene phylogenetics and phylogenomics.</title>
        <authorList>
            <person name="Vandepol N."/>
            <person name="Liber J."/>
            <person name="Desiro A."/>
            <person name="Na H."/>
            <person name="Kennedy M."/>
            <person name="Barry K."/>
            <person name="Grigoriev I.V."/>
            <person name="Miller A.N."/>
            <person name="O'Donnell K."/>
            <person name="Stajich J.E."/>
            <person name="Bonito G."/>
        </authorList>
    </citation>
    <scope>NUCLEOTIDE SEQUENCE</scope>
    <source>
        <strain evidence="2">NRRL 6426</strain>
    </source>
</reference>
<evidence type="ECO:0000313" key="2">
    <source>
        <dbReference type="EMBL" id="KAF9127674.1"/>
    </source>
</evidence>
<proteinExistence type="predicted"/>
<evidence type="ECO:0000313" key="3">
    <source>
        <dbReference type="Proteomes" id="UP000748756"/>
    </source>
</evidence>
<accession>A0A9P5RBK9</accession>
<name>A0A9P5RBK9_9FUNG</name>
<feature type="region of interest" description="Disordered" evidence="1">
    <location>
        <begin position="65"/>
        <end position="200"/>
    </location>
</feature>
<comment type="caution">
    <text evidence="2">The sequence shown here is derived from an EMBL/GenBank/DDBJ whole genome shotgun (WGS) entry which is preliminary data.</text>
</comment>
<dbReference type="Proteomes" id="UP000748756">
    <property type="component" value="Unassembled WGS sequence"/>
</dbReference>
<keyword evidence="3" id="KW-1185">Reference proteome</keyword>